<accession>A0A7K1SZW0</accession>
<dbReference type="Proteomes" id="UP000462014">
    <property type="component" value="Unassembled WGS sequence"/>
</dbReference>
<gene>
    <name evidence="2" type="ORF">GO621_15090</name>
</gene>
<sequence length="194" mass="22735">MDNLNDLKAIWHSAKTDSLPTSVEMEQIIKKFRNQKLRNKWLTIVVSCLISVLMIVVLFIVPFKLLVTYLGGGLIATSSVLLAATNIKSLKRFYQLDDYSNLDFLAFIEQTRQNQIFYYKKTMVIIMLLCSVGLLLYLYELTYQHLFWFISTYAAILVYLLIMWFIVRPRSFKKGTEKLNATRQRLEKISNQLK</sequence>
<name>A0A7K1SZW0_9SPHI</name>
<dbReference type="AlphaFoldDB" id="A0A7K1SZW0"/>
<keyword evidence="3" id="KW-1185">Reference proteome</keyword>
<feature type="transmembrane region" description="Helical" evidence="1">
    <location>
        <begin position="41"/>
        <end position="60"/>
    </location>
</feature>
<keyword evidence="1" id="KW-0472">Membrane</keyword>
<keyword evidence="1" id="KW-1133">Transmembrane helix</keyword>
<comment type="caution">
    <text evidence="2">The sequence shown here is derived from an EMBL/GenBank/DDBJ whole genome shotgun (WGS) entry which is preliminary data.</text>
</comment>
<evidence type="ECO:0000313" key="2">
    <source>
        <dbReference type="EMBL" id="MVN22851.1"/>
    </source>
</evidence>
<dbReference type="RefSeq" id="WP_157568506.1">
    <property type="nucleotide sequence ID" value="NZ_WPIK01000014.1"/>
</dbReference>
<feature type="transmembrane region" description="Helical" evidence="1">
    <location>
        <begin position="122"/>
        <end position="139"/>
    </location>
</feature>
<feature type="transmembrane region" description="Helical" evidence="1">
    <location>
        <begin position="66"/>
        <end position="84"/>
    </location>
</feature>
<organism evidence="2 3">
    <name type="scientific">Mucilaginibacter arboris</name>
    <dbReference type="NCBI Taxonomy" id="2682090"/>
    <lineage>
        <taxon>Bacteria</taxon>
        <taxon>Pseudomonadati</taxon>
        <taxon>Bacteroidota</taxon>
        <taxon>Sphingobacteriia</taxon>
        <taxon>Sphingobacteriales</taxon>
        <taxon>Sphingobacteriaceae</taxon>
        <taxon>Mucilaginibacter</taxon>
    </lineage>
</organism>
<dbReference type="EMBL" id="WPIK01000014">
    <property type="protein sequence ID" value="MVN22851.1"/>
    <property type="molecule type" value="Genomic_DNA"/>
</dbReference>
<protein>
    <submittedName>
        <fullName evidence="2">Uncharacterized protein</fullName>
    </submittedName>
</protein>
<evidence type="ECO:0000313" key="3">
    <source>
        <dbReference type="Proteomes" id="UP000462014"/>
    </source>
</evidence>
<reference evidence="2 3" key="1">
    <citation type="submission" date="2019-12" db="EMBL/GenBank/DDBJ databases">
        <title>Mucilaginibacter sp. HMF7410 genome sequencing and assembly.</title>
        <authorList>
            <person name="Kang H."/>
            <person name="Cha I."/>
            <person name="Kim H."/>
            <person name="Joh K."/>
        </authorList>
    </citation>
    <scope>NUCLEOTIDE SEQUENCE [LARGE SCALE GENOMIC DNA]</scope>
    <source>
        <strain evidence="2 3">HMF7410</strain>
    </source>
</reference>
<feature type="transmembrane region" description="Helical" evidence="1">
    <location>
        <begin position="145"/>
        <end position="167"/>
    </location>
</feature>
<evidence type="ECO:0000256" key="1">
    <source>
        <dbReference type="SAM" id="Phobius"/>
    </source>
</evidence>
<proteinExistence type="predicted"/>
<keyword evidence="1" id="KW-0812">Transmembrane</keyword>